<dbReference type="Proteomes" id="UP001454489">
    <property type="component" value="Unassembled WGS sequence"/>
</dbReference>
<accession>A0ABV1HBV1</accession>
<evidence type="ECO:0000313" key="1">
    <source>
        <dbReference type="EMBL" id="MEQ2557169.1"/>
    </source>
</evidence>
<gene>
    <name evidence="1" type="ORF">WMO43_04655</name>
</gene>
<evidence type="ECO:0000313" key="2">
    <source>
        <dbReference type="Proteomes" id="UP001454489"/>
    </source>
</evidence>
<comment type="caution">
    <text evidence="1">The sequence shown here is derived from an EMBL/GenBank/DDBJ whole genome shotgun (WGS) entry which is preliminary data.</text>
</comment>
<reference evidence="1 2" key="1">
    <citation type="submission" date="2024-03" db="EMBL/GenBank/DDBJ databases">
        <title>Human intestinal bacterial collection.</title>
        <authorList>
            <person name="Pauvert C."/>
            <person name="Hitch T.C.A."/>
            <person name="Clavel T."/>
        </authorList>
    </citation>
    <scope>NUCLEOTIDE SEQUENCE [LARGE SCALE GENOMIC DNA]</scope>
    <source>
        <strain evidence="1 2">CLA-AA-H185</strain>
    </source>
</reference>
<name>A0ABV1HBV1_9FIRM</name>
<dbReference type="EMBL" id="JBBMEX010000003">
    <property type="protein sequence ID" value="MEQ2557169.1"/>
    <property type="molecule type" value="Genomic_DNA"/>
</dbReference>
<proteinExistence type="predicted"/>
<protein>
    <submittedName>
        <fullName evidence="1">Uncharacterized protein</fullName>
    </submittedName>
</protein>
<keyword evidence="2" id="KW-1185">Reference proteome</keyword>
<sequence>MYMGSLGEGYAFYMRLYPSSYRKYRTPEKTYDGMIFVPEATPIEIR</sequence>
<organism evidence="1 2">
    <name type="scientific">Maccoyibacter intestinihominis</name>
    <dbReference type="NCBI Taxonomy" id="3133499"/>
    <lineage>
        <taxon>Bacteria</taxon>
        <taxon>Bacillati</taxon>
        <taxon>Bacillota</taxon>
        <taxon>Clostridia</taxon>
        <taxon>Lachnospirales</taxon>
        <taxon>Lachnospiraceae</taxon>
        <taxon>Maccoyibacter</taxon>
    </lineage>
</organism>